<feature type="domain" description="Xylose isomerase-like TIM barrel" evidence="9">
    <location>
        <begin position="38"/>
        <end position="296"/>
    </location>
</feature>
<comment type="cofactor">
    <cofactor evidence="1">
        <name>Zn(2+)</name>
        <dbReference type="ChEBI" id="CHEBI:29105"/>
    </cofactor>
</comment>
<protein>
    <submittedName>
        <fullName evidence="10">Endonuclease IV</fullName>
    </submittedName>
</protein>
<keyword evidence="10" id="KW-0255">Endonuclease</keyword>
<dbReference type="EMBL" id="QJSW01000006">
    <property type="protein sequence ID" value="PYE49251.1"/>
    <property type="molecule type" value="Genomic_DNA"/>
</dbReference>
<sequence length="298" mass="32927">MLKLRAKRRFSVRNVSMRPKTGIGAHVSTRGGFVQAAKRAYEMGATAFQYFPKNPRSLSPKRLDPKDAAQCRDWCEANGLASIAHSPYPTNPALGMTRGEAGFHAIVNSIRNDLEISDACGSVGTVVHFGHLQASDPLEGYRNVIHCLDTVLEKWQGEAKILLENQAGDHGPMGTTMEELIQIRKLSRYPEHIAFCFDTCHAFASGMWTPGDEAALLDKGSQLGYWDGLAAVHFNDSKYASGLKKDRHARVGQGQIGYPGMQRLLQSPEIHRAVVVLETEAGEDGTHREDIQIMRSWL</sequence>
<evidence type="ECO:0000256" key="5">
    <source>
        <dbReference type="ARBA" id="ARBA00022763"/>
    </source>
</evidence>
<evidence type="ECO:0000256" key="6">
    <source>
        <dbReference type="ARBA" id="ARBA00022801"/>
    </source>
</evidence>
<comment type="similarity">
    <text evidence="2">Belongs to the AP endonuclease 2 family.</text>
</comment>
<dbReference type="PROSITE" id="PS00731">
    <property type="entry name" value="AP_NUCLEASE_F2_3"/>
    <property type="match status" value="1"/>
</dbReference>
<dbReference type="NCBIfam" id="TIGR00587">
    <property type="entry name" value="nfo"/>
    <property type="match status" value="1"/>
</dbReference>
<accession>A0A2V4V9B1</accession>
<dbReference type="GO" id="GO:0003677">
    <property type="term" value="F:DNA binding"/>
    <property type="evidence" value="ECO:0007669"/>
    <property type="project" value="InterPro"/>
</dbReference>
<dbReference type="PANTHER" id="PTHR21445:SF0">
    <property type="entry name" value="APURINIC-APYRIMIDINIC ENDONUCLEASE"/>
    <property type="match status" value="1"/>
</dbReference>
<dbReference type="Gene3D" id="3.20.20.150">
    <property type="entry name" value="Divalent-metal-dependent TIM barrel enzymes"/>
    <property type="match status" value="1"/>
</dbReference>
<dbReference type="AlphaFoldDB" id="A0A2V4V9B1"/>
<dbReference type="GO" id="GO:0006284">
    <property type="term" value="P:base-excision repair"/>
    <property type="evidence" value="ECO:0007669"/>
    <property type="project" value="TreeGrafter"/>
</dbReference>
<keyword evidence="4" id="KW-0479">Metal-binding</keyword>
<evidence type="ECO:0000256" key="3">
    <source>
        <dbReference type="ARBA" id="ARBA00022722"/>
    </source>
</evidence>
<dbReference type="PROSITE" id="PS00730">
    <property type="entry name" value="AP_NUCLEASE_F2_2"/>
    <property type="match status" value="1"/>
</dbReference>
<reference evidence="10 11" key="1">
    <citation type="submission" date="2018-06" db="EMBL/GenBank/DDBJ databases">
        <title>Genomic Encyclopedia of Type Strains, Phase III (KMG-III): the genomes of soil and plant-associated and newly described type strains.</title>
        <authorList>
            <person name="Whitman W."/>
        </authorList>
    </citation>
    <scope>NUCLEOTIDE SEQUENCE [LARGE SCALE GENOMIC DNA]</scope>
    <source>
        <strain evidence="10 11">CECT 7022</strain>
    </source>
</reference>
<evidence type="ECO:0000256" key="1">
    <source>
        <dbReference type="ARBA" id="ARBA00001947"/>
    </source>
</evidence>
<keyword evidence="8" id="KW-0234">DNA repair</keyword>
<dbReference type="GO" id="GO:0008270">
    <property type="term" value="F:zinc ion binding"/>
    <property type="evidence" value="ECO:0007669"/>
    <property type="project" value="InterPro"/>
</dbReference>
<evidence type="ECO:0000256" key="8">
    <source>
        <dbReference type="ARBA" id="ARBA00023204"/>
    </source>
</evidence>
<dbReference type="SUPFAM" id="SSF51658">
    <property type="entry name" value="Xylose isomerase-like"/>
    <property type="match status" value="1"/>
</dbReference>
<evidence type="ECO:0000256" key="4">
    <source>
        <dbReference type="ARBA" id="ARBA00022723"/>
    </source>
</evidence>
<keyword evidence="7" id="KW-0862">Zinc</keyword>
<dbReference type="PROSITE" id="PS51432">
    <property type="entry name" value="AP_NUCLEASE_F2_4"/>
    <property type="match status" value="1"/>
</dbReference>
<proteinExistence type="inferred from homology"/>
<keyword evidence="6" id="KW-0378">Hydrolase</keyword>
<gene>
    <name evidence="10" type="ORF">DFQ00_106234</name>
</gene>
<evidence type="ECO:0000313" key="10">
    <source>
        <dbReference type="EMBL" id="PYE49251.1"/>
    </source>
</evidence>
<evidence type="ECO:0000259" key="9">
    <source>
        <dbReference type="Pfam" id="PF01261"/>
    </source>
</evidence>
<dbReference type="GO" id="GO:0008081">
    <property type="term" value="F:phosphoric diester hydrolase activity"/>
    <property type="evidence" value="ECO:0007669"/>
    <property type="project" value="TreeGrafter"/>
</dbReference>
<dbReference type="InterPro" id="IPR018246">
    <property type="entry name" value="AP_endonuc_F2_Zn_BS"/>
</dbReference>
<dbReference type="InterPro" id="IPR036237">
    <property type="entry name" value="Xyl_isomerase-like_sf"/>
</dbReference>
<comment type="caution">
    <text evidence="10">The sequence shown here is derived from an EMBL/GenBank/DDBJ whole genome shotgun (WGS) entry which is preliminary data.</text>
</comment>
<dbReference type="InterPro" id="IPR013022">
    <property type="entry name" value="Xyl_isomerase-like_TIM-brl"/>
</dbReference>
<evidence type="ECO:0000256" key="7">
    <source>
        <dbReference type="ARBA" id="ARBA00022833"/>
    </source>
</evidence>
<keyword evidence="3" id="KW-0540">Nuclease</keyword>
<dbReference type="PANTHER" id="PTHR21445">
    <property type="entry name" value="ENDONUCLEASE IV ENDODEOXYRIBONUCLEASE IV"/>
    <property type="match status" value="1"/>
</dbReference>
<keyword evidence="5" id="KW-0227">DNA damage</keyword>
<evidence type="ECO:0000256" key="2">
    <source>
        <dbReference type="ARBA" id="ARBA00005340"/>
    </source>
</evidence>
<dbReference type="GO" id="GO:0003906">
    <property type="term" value="F:DNA-(apurinic or apyrimidinic site) endonuclease activity"/>
    <property type="evidence" value="ECO:0007669"/>
    <property type="project" value="TreeGrafter"/>
</dbReference>
<evidence type="ECO:0000313" key="11">
    <source>
        <dbReference type="Proteomes" id="UP000247790"/>
    </source>
</evidence>
<dbReference type="Pfam" id="PF01261">
    <property type="entry name" value="AP_endonuc_2"/>
    <property type="match status" value="1"/>
</dbReference>
<dbReference type="Proteomes" id="UP000247790">
    <property type="component" value="Unassembled WGS sequence"/>
</dbReference>
<name>A0A2V4V9B1_PAEBA</name>
<organism evidence="10 11">
    <name type="scientific">Paenibacillus barcinonensis</name>
    <dbReference type="NCBI Taxonomy" id="198119"/>
    <lineage>
        <taxon>Bacteria</taxon>
        <taxon>Bacillati</taxon>
        <taxon>Bacillota</taxon>
        <taxon>Bacilli</taxon>
        <taxon>Bacillales</taxon>
        <taxon>Paenibacillaceae</taxon>
        <taxon>Paenibacillus</taxon>
    </lineage>
</organism>
<dbReference type="SMART" id="SM00518">
    <property type="entry name" value="AP2Ec"/>
    <property type="match status" value="1"/>
</dbReference>
<dbReference type="InterPro" id="IPR001719">
    <property type="entry name" value="AP_endonuc_2"/>
</dbReference>